<dbReference type="Gene3D" id="3.30.1360.10">
    <property type="entry name" value="RNA polymerase, RBP11-like subunit"/>
    <property type="match status" value="1"/>
</dbReference>
<sequence>MIRNEEVPVSARVLQWRCVESKVDSERLRYGRFAISPFKSGQANTVGIAVRRALLGEVEGTCITRAKSEKVTHKYSTILGIQESVHDILINLKEIVLRSNSYETQKAFLSIFGPKKVTARDIVFPPSVEVIDATQYVATLTKAIHLDIELKIERDCGYRTQNLTKSADGYFSIDAVFTPIRNANYSVHSFENKNETQEILFLEIWTNGSVTPKEALYEASRSLIDLFIPLLHAEKEKVMHGLEIHSESNTLRFFSSSAEDKMEREMTFKHIFIDQLELPARAYNCLKRVNVHTISDLLSYSQDDLMKIRNFGKKSVEQVLEALQKRFSIKLPKNRLYFH</sequence>
<dbReference type="SMART" id="SM00662">
    <property type="entry name" value="RPOLD"/>
    <property type="match status" value="1"/>
</dbReference>
<proteinExistence type="inferred from homology"/>
<dbReference type="FunFam" id="2.170.120.12:FF:000001">
    <property type="entry name" value="DNA-directed RNA polymerase subunit alpha"/>
    <property type="match status" value="1"/>
</dbReference>
<geneLocation type="chloroplast" evidence="10"/>
<evidence type="ECO:0000259" key="9">
    <source>
        <dbReference type="SMART" id="SM00662"/>
    </source>
</evidence>
<dbReference type="GO" id="GO:0003899">
    <property type="term" value="F:DNA-directed RNA polymerase activity"/>
    <property type="evidence" value="ECO:0007669"/>
    <property type="project" value="UniProtKB-UniRule"/>
</dbReference>
<dbReference type="Pfam" id="PF01000">
    <property type="entry name" value="RNA_pol_A_bac"/>
    <property type="match status" value="1"/>
</dbReference>
<dbReference type="SUPFAM" id="SSF56553">
    <property type="entry name" value="Insert subdomain of RNA polymerase alpha subunit"/>
    <property type="match status" value="1"/>
</dbReference>
<comment type="subcellular location">
    <subcellularLocation>
        <location evidence="8">Plastid</location>
        <location evidence="8">Chloroplast</location>
    </subcellularLocation>
</comment>
<dbReference type="SUPFAM" id="SSF55257">
    <property type="entry name" value="RBP11-like subunits of RNA polymerase"/>
    <property type="match status" value="1"/>
</dbReference>
<comment type="function">
    <text evidence="1 8">DNA-dependent RNA polymerase catalyzes the transcription of DNA into RNA using the four ribonucleoside triphosphates as substrates.</text>
</comment>
<keyword evidence="10" id="KW-0150">Chloroplast</keyword>
<comment type="domain">
    <text evidence="8">The N-terminal domain is essential for RNAP assembly and basal transcription, whereas the C-terminal domain is involved in interaction with transcriptional regulators and with upstream promoter elements.</text>
</comment>
<dbReference type="GO" id="GO:0000428">
    <property type="term" value="C:DNA-directed RNA polymerase complex"/>
    <property type="evidence" value="ECO:0007669"/>
    <property type="project" value="UniProtKB-KW"/>
</dbReference>
<dbReference type="GO" id="GO:0006351">
    <property type="term" value="P:DNA-templated transcription"/>
    <property type="evidence" value="ECO:0007669"/>
    <property type="project" value="UniProtKB-UniRule"/>
</dbReference>
<keyword evidence="6 8" id="KW-0804">Transcription</keyword>
<protein>
    <recommendedName>
        <fullName evidence="8">DNA-directed RNA polymerase subunit alpha</fullName>
        <shortName evidence="8">PEP</shortName>
        <ecNumber evidence="8">2.7.7.6</ecNumber>
    </recommendedName>
    <alternativeName>
        <fullName evidence="8">Plastid-encoded RNA polymerase subunit alpha</fullName>
        <shortName evidence="8">RNA polymerase subunit alpha</shortName>
    </alternativeName>
</protein>
<dbReference type="GO" id="GO:0003677">
    <property type="term" value="F:DNA binding"/>
    <property type="evidence" value="ECO:0007669"/>
    <property type="project" value="UniProtKB-UniRule"/>
</dbReference>
<dbReference type="InterPro" id="IPR011262">
    <property type="entry name" value="DNA-dir_RNA_pol_insert"/>
</dbReference>
<dbReference type="NCBIfam" id="TIGR02027">
    <property type="entry name" value="rpoA"/>
    <property type="match status" value="1"/>
</dbReference>
<name>A0A172N7D7_9BRYO</name>
<dbReference type="InterPro" id="IPR036603">
    <property type="entry name" value="RBP11-like"/>
</dbReference>
<keyword evidence="4 8" id="KW-0808">Transferase</keyword>
<evidence type="ECO:0000256" key="3">
    <source>
        <dbReference type="ARBA" id="ARBA00022478"/>
    </source>
</evidence>
<dbReference type="CDD" id="cd06928">
    <property type="entry name" value="RNAP_alpha_NTD"/>
    <property type="match status" value="1"/>
</dbReference>
<dbReference type="InterPro" id="IPR011773">
    <property type="entry name" value="DNA-dir_RpoA"/>
</dbReference>
<evidence type="ECO:0000256" key="7">
    <source>
        <dbReference type="ARBA" id="ARBA00048552"/>
    </source>
</evidence>
<dbReference type="InterPro" id="IPR036643">
    <property type="entry name" value="RNApol_insert_sf"/>
</dbReference>
<comment type="similarity">
    <text evidence="2 8">Belongs to the RNA polymerase alpha chain family.</text>
</comment>
<accession>A0A172N7D7</accession>
<dbReference type="Pfam" id="PF01193">
    <property type="entry name" value="RNA_pol_L"/>
    <property type="match status" value="1"/>
</dbReference>
<comment type="subunit">
    <text evidence="8">In plastids the minimal PEP RNA polymerase catalytic core is composed of four subunits: alpha, beta, beta', and beta''. When a (nuclear-encoded) sigma factor is associated with the core the holoenzyme is formed, which can initiate transcription.</text>
</comment>
<evidence type="ECO:0000256" key="1">
    <source>
        <dbReference type="ARBA" id="ARBA00004026"/>
    </source>
</evidence>
<evidence type="ECO:0000256" key="2">
    <source>
        <dbReference type="ARBA" id="ARBA00007123"/>
    </source>
</evidence>
<dbReference type="GO" id="GO:0009507">
    <property type="term" value="C:chloroplast"/>
    <property type="evidence" value="ECO:0007669"/>
    <property type="project" value="UniProtKB-SubCell"/>
</dbReference>
<evidence type="ECO:0000256" key="5">
    <source>
        <dbReference type="ARBA" id="ARBA00022695"/>
    </source>
</evidence>
<dbReference type="InterPro" id="IPR011260">
    <property type="entry name" value="RNAP_asu_C"/>
</dbReference>
<organism evidence="10">
    <name type="scientific">Flatbergium novo-caledoniae</name>
    <dbReference type="NCBI Taxonomy" id="1846179"/>
    <lineage>
        <taxon>Eukaryota</taxon>
        <taxon>Viridiplantae</taxon>
        <taxon>Streptophyta</taxon>
        <taxon>Embryophyta</taxon>
        <taxon>Bryophyta</taxon>
        <taxon>Sphagnophytina</taxon>
        <taxon>Sphagnopsida</taxon>
        <taxon>Sphagnales</taxon>
        <taxon>Flatbergiaceae</taxon>
        <taxon>Flatbergium</taxon>
    </lineage>
</organism>
<feature type="region of interest" description="Alpha N-terminal domain (alpha-NTD)" evidence="8">
    <location>
        <begin position="1"/>
        <end position="243"/>
    </location>
</feature>
<keyword evidence="3 8" id="KW-0240">DNA-directed RNA polymerase</keyword>
<dbReference type="SUPFAM" id="SSF47789">
    <property type="entry name" value="C-terminal domain of RNA polymerase alpha subunit"/>
    <property type="match status" value="1"/>
</dbReference>
<evidence type="ECO:0000256" key="6">
    <source>
        <dbReference type="ARBA" id="ARBA00023163"/>
    </source>
</evidence>
<comment type="catalytic activity">
    <reaction evidence="7 8">
        <text>RNA(n) + a ribonucleoside 5'-triphosphate = RNA(n+1) + diphosphate</text>
        <dbReference type="Rhea" id="RHEA:21248"/>
        <dbReference type="Rhea" id="RHEA-COMP:14527"/>
        <dbReference type="Rhea" id="RHEA-COMP:17342"/>
        <dbReference type="ChEBI" id="CHEBI:33019"/>
        <dbReference type="ChEBI" id="CHEBI:61557"/>
        <dbReference type="ChEBI" id="CHEBI:140395"/>
        <dbReference type="EC" id="2.7.7.6"/>
    </reaction>
</comment>
<dbReference type="EMBL" id="KU725454">
    <property type="protein sequence ID" value="AND48136.1"/>
    <property type="molecule type" value="Genomic_DNA"/>
</dbReference>
<dbReference type="Gene3D" id="2.170.120.12">
    <property type="entry name" value="DNA-directed RNA polymerase, insert domain"/>
    <property type="match status" value="1"/>
</dbReference>
<dbReference type="AlphaFoldDB" id="A0A172N7D7"/>
<keyword evidence="10" id="KW-0934">Plastid</keyword>
<dbReference type="Gene3D" id="1.10.150.20">
    <property type="entry name" value="5' to 3' exonuclease, C-terminal subdomain"/>
    <property type="match status" value="1"/>
</dbReference>
<evidence type="ECO:0000256" key="8">
    <source>
        <dbReference type="HAMAP-Rule" id="MF_00059"/>
    </source>
</evidence>
<dbReference type="GO" id="GO:0046983">
    <property type="term" value="F:protein dimerization activity"/>
    <property type="evidence" value="ECO:0007669"/>
    <property type="project" value="InterPro"/>
</dbReference>
<feature type="region of interest" description="Alpha C-terminal domain (alpha-CTD)" evidence="8">
    <location>
        <begin position="268"/>
        <end position="339"/>
    </location>
</feature>
<evidence type="ECO:0000256" key="4">
    <source>
        <dbReference type="ARBA" id="ARBA00022679"/>
    </source>
</evidence>
<feature type="domain" description="DNA-directed RNA polymerase RpoA/D/Rpb3-type" evidence="9">
    <location>
        <begin position="30"/>
        <end position="233"/>
    </location>
</feature>
<reference evidence="10" key="1">
    <citation type="journal article" date="2016" name="Ann. Bot.">
        <title>Organellar phylogenomics of an emerging model system: Sphagnum (peatmoss).</title>
        <authorList>
            <person name="Shaw A.J."/>
            <person name="Devos N."/>
            <person name="Liu Y."/>
            <person name="Cox C.J."/>
            <person name="Goffinet B."/>
            <person name="Flatberg K.I."/>
            <person name="Shaw B."/>
        </authorList>
    </citation>
    <scope>NUCLEOTIDE SEQUENCE</scope>
    <source>
        <strain evidence="10">SB4763</strain>
    </source>
</reference>
<gene>
    <name evidence="8 10" type="primary">rpoA</name>
</gene>
<dbReference type="Pfam" id="PF03118">
    <property type="entry name" value="RNA_pol_A_CTD"/>
    <property type="match status" value="1"/>
</dbReference>
<dbReference type="HAMAP" id="MF_00059">
    <property type="entry name" value="RNApol_bact_RpoA"/>
    <property type="match status" value="1"/>
</dbReference>
<keyword evidence="5 8" id="KW-0548">Nucleotidyltransferase</keyword>
<evidence type="ECO:0000313" key="10">
    <source>
        <dbReference type="EMBL" id="AND48136.1"/>
    </source>
</evidence>
<dbReference type="EC" id="2.7.7.6" evidence="8"/>
<dbReference type="InterPro" id="IPR011263">
    <property type="entry name" value="DNA-dir_RNA_pol_RpoA/D/Rpb3"/>
</dbReference>